<dbReference type="EMBL" id="SEKV01001651">
    <property type="protein sequence ID" value="TFY50155.1"/>
    <property type="molecule type" value="Genomic_DNA"/>
</dbReference>
<dbReference type="Proteomes" id="UP000298390">
    <property type="component" value="Unassembled WGS sequence"/>
</dbReference>
<name>A0A4Y9XJP3_9APHY</name>
<feature type="compositionally biased region" description="Pro residues" evidence="1">
    <location>
        <begin position="148"/>
        <end position="168"/>
    </location>
</feature>
<dbReference type="AlphaFoldDB" id="A0A4Y9XJP3"/>
<accession>A0A4Y9XJP3</accession>
<organism evidence="2 3">
    <name type="scientific">Rhodofomes roseus</name>
    <dbReference type="NCBI Taxonomy" id="34475"/>
    <lineage>
        <taxon>Eukaryota</taxon>
        <taxon>Fungi</taxon>
        <taxon>Dikarya</taxon>
        <taxon>Basidiomycota</taxon>
        <taxon>Agaricomycotina</taxon>
        <taxon>Agaricomycetes</taxon>
        <taxon>Polyporales</taxon>
        <taxon>Rhodofomes</taxon>
    </lineage>
</organism>
<reference evidence="2 3" key="1">
    <citation type="submission" date="2019-01" db="EMBL/GenBank/DDBJ databases">
        <title>Genome sequencing of the rare red list fungi Fomitopsis rosea.</title>
        <authorList>
            <person name="Buettner E."/>
            <person name="Kellner H."/>
        </authorList>
    </citation>
    <scope>NUCLEOTIDE SEQUENCE [LARGE SCALE GENOMIC DNA]</scope>
    <source>
        <strain evidence="2 3">DSM 105464</strain>
    </source>
</reference>
<protein>
    <submittedName>
        <fullName evidence="2">Uncharacterized protein</fullName>
    </submittedName>
</protein>
<sequence>MPVLCPMPFLTRLLPTPSDDSLAYNNVHGELLTEANDGVPGGSIVGLVDVPGTTRLRVGLAVAIVIRGNRGPSFYGMIQATAAVNKDWILFQVRGDLGEDCLLLVPHRAARSGGWTSIRRHLLPDHWLDAFPTEPAQEQVPAAWTPQFAPPRSPSPPSQPEQPTPPPSFSLDDASSLLDRTAKLMVIRREEEYRPWIQAGCPGQGESITEHAALVQDMVDARKMALRYTEEVVV</sequence>
<proteinExistence type="predicted"/>
<gene>
    <name evidence="2" type="ORF">EVJ58_g11163</name>
</gene>
<evidence type="ECO:0000313" key="3">
    <source>
        <dbReference type="Proteomes" id="UP000298390"/>
    </source>
</evidence>
<evidence type="ECO:0000256" key="1">
    <source>
        <dbReference type="SAM" id="MobiDB-lite"/>
    </source>
</evidence>
<feature type="region of interest" description="Disordered" evidence="1">
    <location>
        <begin position="139"/>
        <end position="173"/>
    </location>
</feature>
<evidence type="ECO:0000313" key="2">
    <source>
        <dbReference type="EMBL" id="TFY50155.1"/>
    </source>
</evidence>
<comment type="caution">
    <text evidence="2">The sequence shown here is derived from an EMBL/GenBank/DDBJ whole genome shotgun (WGS) entry which is preliminary data.</text>
</comment>